<gene>
    <name evidence="2" type="ORF">D7Z94_25250</name>
</gene>
<dbReference type="EMBL" id="RBCJ01000008">
    <property type="protein sequence ID" value="RKN75110.1"/>
    <property type="molecule type" value="Genomic_DNA"/>
</dbReference>
<name>A0A3B0BQP4_9FLAO</name>
<dbReference type="Proteomes" id="UP000276603">
    <property type="component" value="Unassembled WGS sequence"/>
</dbReference>
<keyword evidence="1" id="KW-0472">Membrane</keyword>
<proteinExistence type="predicted"/>
<protein>
    <submittedName>
        <fullName evidence="2">Uncharacterized protein</fullName>
    </submittedName>
</protein>
<sequence>MLFYVWLDYIPILSGLLNNILIAVYTIELIPNAMNPKPDFLKGKDGSPKSFTHMKKALTYFIKL</sequence>
<reference evidence="2 3" key="1">
    <citation type="submission" date="2018-10" db="EMBL/GenBank/DDBJ databases">
        <title>Ulvibacterium marinum gen. nov., sp. nov., a novel marine bacterium of the family Flavobacteriaceae, isolated from a culture of the green alga Ulva prolifera.</title>
        <authorList>
            <person name="Zhang Z."/>
        </authorList>
    </citation>
    <scope>NUCLEOTIDE SEQUENCE [LARGE SCALE GENOMIC DNA]</scope>
    <source>
        <strain evidence="2 3">CCMM003</strain>
    </source>
</reference>
<keyword evidence="1" id="KW-0812">Transmembrane</keyword>
<accession>A0A3B0BQP4</accession>
<dbReference type="AlphaFoldDB" id="A0A3B0BQP4"/>
<organism evidence="2 3">
    <name type="scientific">Ulvibacterium marinum</name>
    <dbReference type="NCBI Taxonomy" id="2419782"/>
    <lineage>
        <taxon>Bacteria</taxon>
        <taxon>Pseudomonadati</taxon>
        <taxon>Bacteroidota</taxon>
        <taxon>Flavobacteriia</taxon>
        <taxon>Flavobacteriales</taxon>
        <taxon>Flavobacteriaceae</taxon>
        <taxon>Ulvibacterium</taxon>
    </lineage>
</organism>
<comment type="caution">
    <text evidence="2">The sequence shown here is derived from an EMBL/GenBank/DDBJ whole genome shotgun (WGS) entry which is preliminary data.</text>
</comment>
<evidence type="ECO:0000256" key="1">
    <source>
        <dbReference type="SAM" id="Phobius"/>
    </source>
</evidence>
<evidence type="ECO:0000313" key="3">
    <source>
        <dbReference type="Proteomes" id="UP000276603"/>
    </source>
</evidence>
<keyword evidence="1" id="KW-1133">Transmembrane helix</keyword>
<evidence type="ECO:0000313" key="2">
    <source>
        <dbReference type="EMBL" id="RKN75110.1"/>
    </source>
</evidence>
<feature type="transmembrane region" description="Helical" evidence="1">
    <location>
        <begin position="6"/>
        <end position="27"/>
    </location>
</feature>
<keyword evidence="3" id="KW-1185">Reference proteome</keyword>